<protein>
    <submittedName>
        <fullName evidence="2">Uncharacterized protein</fullName>
    </submittedName>
</protein>
<accession>A0AC35F4R4</accession>
<dbReference type="Proteomes" id="UP000887580">
    <property type="component" value="Unplaced"/>
</dbReference>
<evidence type="ECO:0000313" key="2">
    <source>
        <dbReference type="WBParaSite" id="PS1159_v2.g13887.t1"/>
    </source>
</evidence>
<dbReference type="WBParaSite" id="PS1159_v2.g13887.t1">
    <property type="protein sequence ID" value="PS1159_v2.g13887.t1"/>
    <property type="gene ID" value="PS1159_v2.g13887"/>
</dbReference>
<evidence type="ECO:0000313" key="1">
    <source>
        <dbReference type="Proteomes" id="UP000887580"/>
    </source>
</evidence>
<name>A0AC35F4R4_9BILA</name>
<sequence length="191" mass="21912">MPFNRRCFPCIRKKKYEVLVIGLLFFVLDVGLLTLMHFFNHQNSPYFCLAVGHRVASLLSTIILLVATFYDNRFLMLPFLIVQGFTFGLVFFLCMLAIGFLGLIAIVAVDPQPTAASFEQSIIETLQASDRHQALIWTSIFLAASLFFLTFASFGYGLILEHYQSFKKEKAPKRYNINDTILTEFKFHPDF</sequence>
<reference evidence="2" key="1">
    <citation type="submission" date="2022-11" db="UniProtKB">
        <authorList>
            <consortium name="WormBaseParasite"/>
        </authorList>
    </citation>
    <scope>IDENTIFICATION</scope>
</reference>
<organism evidence="1 2">
    <name type="scientific">Panagrolaimus sp. PS1159</name>
    <dbReference type="NCBI Taxonomy" id="55785"/>
    <lineage>
        <taxon>Eukaryota</taxon>
        <taxon>Metazoa</taxon>
        <taxon>Ecdysozoa</taxon>
        <taxon>Nematoda</taxon>
        <taxon>Chromadorea</taxon>
        <taxon>Rhabditida</taxon>
        <taxon>Tylenchina</taxon>
        <taxon>Panagrolaimomorpha</taxon>
        <taxon>Panagrolaimoidea</taxon>
        <taxon>Panagrolaimidae</taxon>
        <taxon>Panagrolaimus</taxon>
    </lineage>
</organism>
<proteinExistence type="predicted"/>